<feature type="non-terminal residue" evidence="2">
    <location>
        <position position="1"/>
    </location>
</feature>
<feature type="non-terminal residue" evidence="2">
    <location>
        <position position="146"/>
    </location>
</feature>
<sequence length="146" mass="15783">FCLLNPCPAPFPFSLSLSLDWLALSLTCPLYLGSTAIRPPTAQGALMITESCCFLSSALAEASLSGFVSVSFTSCSHQTCLGVVTPQTNNAEPDLCSYGHLLCSVVLLQCPQELYSCRDFHFTLSPPPHPVRINQPTLKRVSCSER</sequence>
<evidence type="ECO:0000313" key="2">
    <source>
        <dbReference type="EMBL" id="SBR74056.1"/>
    </source>
</evidence>
<dbReference type="EMBL" id="HAEH01004489">
    <property type="protein sequence ID" value="SBR74056.1"/>
    <property type="molecule type" value="Transcribed_RNA"/>
</dbReference>
<feature type="signal peptide" evidence="1">
    <location>
        <begin position="1"/>
        <end position="25"/>
    </location>
</feature>
<reference evidence="2" key="2">
    <citation type="submission" date="2016-06" db="EMBL/GenBank/DDBJ databases">
        <title>The genome of a short-lived fish provides insights into sex chromosome evolution and the genetic control of aging.</title>
        <authorList>
            <person name="Reichwald K."/>
            <person name="Felder M."/>
            <person name="Petzold A."/>
            <person name="Koch P."/>
            <person name="Groth M."/>
            <person name="Platzer M."/>
        </authorList>
    </citation>
    <scope>NUCLEOTIDE SEQUENCE</scope>
    <source>
        <tissue evidence="2">Brain</tissue>
    </source>
</reference>
<evidence type="ECO:0000256" key="1">
    <source>
        <dbReference type="SAM" id="SignalP"/>
    </source>
</evidence>
<accession>A0A1A8NYF8</accession>
<reference evidence="2" key="1">
    <citation type="submission" date="2016-05" db="EMBL/GenBank/DDBJ databases">
        <authorList>
            <person name="Lavstsen T."/>
            <person name="Jespersen J.S."/>
        </authorList>
    </citation>
    <scope>NUCLEOTIDE SEQUENCE</scope>
    <source>
        <tissue evidence="2">Brain</tissue>
    </source>
</reference>
<keyword evidence="1" id="KW-0732">Signal</keyword>
<protein>
    <submittedName>
        <fullName evidence="2">Uncharacterized protein</fullName>
    </submittedName>
</protein>
<proteinExistence type="predicted"/>
<name>A0A1A8NYF8_9TELE</name>
<feature type="chain" id="PRO_5008375996" evidence="1">
    <location>
        <begin position="26"/>
        <end position="146"/>
    </location>
</feature>
<dbReference type="AlphaFoldDB" id="A0A1A8NYF8"/>
<gene>
    <name evidence="2" type="primary">SYNGAP1</name>
</gene>
<organism evidence="2">
    <name type="scientific">Nothobranchius rachovii</name>
    <name type="common">bluefin notho</name>
    <dbReference type="NCBI Taxonomy" id="451742"/>
    <lineage>
        <taxon>Eukaryota</taxon>
        <taxon>Metazoa</taxon>
        <taxon>Chordata</taxon>
        <taxon>Craniata</taxon>
        <taxon>Vertebrata</taxon>
        <taxon>Euteleostomi</taxon>
        <taxon>Actinopterygii</taxon>
        <taxon>Neopterygii</taxon>
        <taxon>Teleostei</taxon>
        <taxon>Neoteleostei</taxon>
        <taxon>Acanthomorphata</taxon>
        <taxon>Ovalentaria</taxon>
        <taxon>Atherinomorphae</taxon>
        <taxon>Cyprinodontiformes</taxon>
        <taxon>Nothobranchiidae</taxon>
        <taxon>Nothobranchius</taxon>
    </lineage>
</organism>